<feature type="transmembrane region" description="Helical" evidence="8">
    <location>
        <begin position="60"/>
        <end position="82"/>
    </location>
</feature>
<keyword evidence="3" id="KW-0813">Transport</keyword>
<gene>
    <name evidence="9" type="ORF">PB1_11079</name>
</gene>
<organism evidence="9 10">
    <name type="scientific">Bacillus methanolicus PB1</name>
    <dbReference type="NCBI Taxonomy" id="997296"/>
    <lineage>
        <taxon>Bacteria</taxon>
        <taxon>Bacillati</taxon>
        <taxon>Bacillota</taxon>
        <taxon>Bacilli</taxon>
        <taxon>Bacillales</taxon>
        <taxon>Bacillaceae</taxon>
        <taxon>Bacillus</taxon>
    </lineage>
</organism>
<feature type="transmembrane region" description="Helical" evidence="8">
    <location>
        <begin position="6"/>
        <end position="22"/>
    </location>
</feature>
<evidence type="ECO:0000313" key="10">
    <source>
        <dbReference type="Proteomes" id="UP000010523"/>
    </source>
</evidence>
<dbReference type="AlphaFoldDB" id="I3DV27"/>
<dbReference type="InterPro" id="IPR004776">
    <property type="entry name" value="Mem_transp_PIN-like"/>
</dbReference>
<comment type="subcellular location">
    <subcellularLocation>
        <location evidence="1">Cell membrane</location>
        <topology evidence="1">Multi-pass membrane protein</topology>
    </subcellularLocation>
</comment>
<evidence type="ECO:0000256" key="6">
    <source>
        <dbReference type="ARBA" id="ARBA00022989"/>
    </source>
</evidence>
<feature type="transmembrane region" description="Helical" evidence="8">
    <location>
        <begin position="283"/>
        <end position="302"/>
    </location>
</feature>
<evidence type="ECO:0000256" key="2">
    <source>
        <dbReference type="ARBA" id="ARBA00010145"/>
    </source>
</evidence>
<dbReference type="Gene3D" id="1.20.1530.20">
    <property type="match status" value="1"/>
</dbReference>
<dbReference type="PANTHER" id="PTHR36838:SF1">
    <property type="entry name" value="SLR1864 PROTEIN"/>
    <property type="match status" value="1"/>
</dbReference>
<dbReference type="PATRIC" id="fig|997296.3.peg.2329"/>
<feature type="transmembrane region" description="Helical" evidence="8">
    <location>
        <begin position="222"/>
        <end position="243"/>
    </location>
</feature>
<keyword evidence="4" id="KW-1003">Cell membrane</keyword>
<feature type="transmembrane region" description="Helical" evidence="8">
    <location>
        <begin position="190"/>
        <end position="210"/>
    </location>
</feature>
<proteinExistence type="inferred from homology"/>
<name>I3DV27_BACMT</name>
<dbReference type="GO" id="GO:0055085">
    <property type="term" value="P:transmembrane transport"/>
    <property type="evidence" value="ECO:0007669"/>
    <property type="project" value="InterPro"/>
</dbReference>
<dbReference type="EMBL" id="AFEU01000003">
    <property type="protein sequence ID" value="EIJ78098.1"/>
    <property type="molecule type" value="Genomic_DNA"/>
</dbReference>
<accession>I3DV27</accession>
<keyword evidence="5 8" id="KW-0812">Transmembrane</keyword>
<evidence type="ECO:0000256" key="4">
    <source>
        <dbReference type="ARBA" id="ARBA00022475"/>
    </source>
</evidence>
<protein>
    <submittedName>
        <fullName evidence="9">Membrane transport protein</fullName>
    </submittedName>
</protein>
<evidence type="ECO:0000313" key="9">
    <source>
        <dbReference type="EMBL" id="EIJ78098.1"/>
    </source>
</evidence>
<feature type="transmembrane region" description="Helical" evidence="8">
    <location>
        <begin position="156"/>
        <end position="178"/>
    </location>
</feature>
<evidence type="ECO:0000256" key="7">
    <source>
        <dbReference type="ARBA" id="ARBA00023136"/>
    </source>
</evidence>
<dbReference type="InterPro" id="IPR038770">
    <property type="entry name" value="Na+/solute_symporter_sf"/>
</dbReference>
<evidence type="ECO:0000256" key="3">
    <source>
        <dbReference type="ARBA" id="ARBA00022448"/>
    </source>
</evidence>
<keyword evidence="7 8" id="KW-0472">Membrane</keyword>
<evidence type="ECO:0000256" key="8">
    <source>
        <dbReference type="SAM" id="Phobius"/>
    </source>
</evidence>
<feature type="transmembrane region" description="Helical" evidence="8">
    <location>
        <begin position="94"/>
        <end position="117"/>
    </location>
</feature>
<sequence>MILNGIFHSLNSNFFIFGIGFVGQKVMGFDIKPLSRMAIYLMTPFLAFRIFYEIEFNLDYVIMTFYTIALAFILIGIIYIIARIRGYSNKKTCGMILASAFMNNGNYGTPLILFAFGEAGMKYAVILMVIQQLLMCTVGVYYAAKGASESASIKTAINEVIRVPIVYGALIGIIFHLFHVRLDETVMDAVSMVGNAAIPTIMIILGMQLAKISVKQLSKGPLTLSLFLRLILSPAIAWVFTLFLPVDDLLKQIMIVLAAMPSAANTTMYAVQYGTEPEFVSSATLISTLLSLITLPFILYGVSFL</sequence>
<dbReference type="Proteomes" id="UP000010523">
    <property type="component" value="Unassembled WGS sequence"/>
</dbReference>
<evidence type="ECO:0000256" key="1">
    <source>
        <dbReference type="ARBA" id="ARBA00004651"/>
    </source>
</evidence>
<evidence type="ECO:0000256" key="5">
    <source>
        <dbReference type="ARBA" id="ARBA00022692"/>
    </source>
</evidence>
<keyword evidence="10" id="KW-1185">Reference proteome</keyword>
<reference evidence="9 10" key="1">
    <citation type="journal article" date="2012" name="Appl. Environ. Microbiol.">
        <title>Genome Sequence of Thermotolerant Bacillus methanolicus: Features and Regulation Related to Methylotrophy and Production of L-Lysine and L-Glutamate from Methanol.</title>
        <authorList>
            <person name="Heggeset T.M."/>
            <person name="Krog A."/>
            <person name="Balzer S."/>
            <person name="Wentzel A."/>
            <person name="Ellingsen T.E."/>
            <person name="Brautaset T."/>
        </authorList>
    </citation>
    <scope>NUCLEOTIDE SEQUENCE [LARGE SCALE GENOMIC DNA]</scope>
    <source>
        <strain evidence="9 10">PB1</strain>
    </source>
</reference>
<dbReference type="PANTHER" id="PTHR36838">
    <property type="entry name" value="AUXIN EFFLUX CARRIER FAMILY PROTEIN"/>
    <property type="match status" value="1"/>
</dbReference>
<dbReference type="eggNOG" id="COG0679">
    <property type="taxonomic scope" value="Bacteria"/>
</dbReference>
<dbReference type="Pfam" id="PF03547">
    <property type="entry name" value="Mem_trans"/>
    <property type="match status" value="1"/>
</dbReference>
<comment type="caution">
    <text evidence="9">The sequence shown here is derived from an EMBL/GenBank/DDBJ whole genome shotgun (WGS) entry which is preliminary data.</text>
</comment>
<comment type="similarity">
    <text evidence="2">Belongs to the auxin efflux carrier (TC 2.A.69) family.</text>
</comment>
<keyword evidence="6 8" id="KW-1133">Transmembrane helix</keyword>
<dbReference type="STRING" id="997296.PB1_11079"/>
<dbReference type="GO" id="GO:0005886">
    <property type="term" value="C:plasma membrane"/>
    <property type="evidence" value="ECO:0007669"/>
    <property type="project" value="UniProtKB-SubCell"/>
</dbReference>
<feature type="transmembrane region" description="Helical" evidence="8">
    <location>
        <begin position="123"/>
        <end position="144"/>
    </location>
</feature>